<dbReference type="PROSITE" id="PS50297">
    <property type="entry name" value="ANK_REP_REGION"/>
    <property type="match status" value="1"/>
</dbReference>
<dbReference type="AlphaFoldDB" id="A0A8H4TM83"/>
<dbReference type="OrthoDB" id="20872at2759"/>
<evidence type="ECO:0000313" key="3">
    <source>
        <dbReference type="EMBL" id="KAF4960442.1"/>
    </source>
</evidence>
<evidence type="ECO:0008006" key="5">
    <source>
        <dbReference type="Google" id="ProtNLM"/>
    </source>
</evidence>
<dbReference type="Pfam" id="PF12796">
    <property type="entry name" value="Ank_2"/>
    <property type="match status" value="1"/>
</dbReference>
<evidence type="ECO:0000313" key="4">
    <source>
        <dbReference type="Proteomes" id="UP000604273"/>
    </source>
</evidence>
<name>A0A8H4TM83_9HYPO</name>
<reference evidence="3" key="2">
    <citation type="submission" date="2020-05" db="EMBL/GenBank/DDBJ databases">
        <authorList>
            <person name="Kim H.-S."/>
            <person name="Proctor R.H."/>
            <person name="Brown D.W."/>
        </authorList>
    </citation>
    <scope>NUCLEOTIDE SEQUENCE</scope>
    <source>
        <strain evidence="3">NRRL 45417</strain>
    </source>
</reference>
<dbReference type="SMART" id="SM00248">
    <property type="entry name" value="ANK"/>
    <property type="match status" value="2"/>
</dbReference>
<dbReference type="PROSITE" id="PS50088">
    <property type="entry name" value="ANK_REPEAT"/>
    <property type="match status" value="2"/>
</dbReference>
<dbReference type="InterPro" id="IPR036770">
    <property type="entry name" value="Ankyrin_rpt-contain_sf"/>
</dbReference>
<dbReference type="Gene3D" id="1.25.40.20">
    <property type="entry name" value="Ankyrin repeat-containing domain"/>
    <property type="match status" value="1"/>
</dbReference>
<keyword evidence="4" id="KW-1185">Reference proteome</keyword>
<feature type="region of interest" description="Disordered" evidence="2">
    <location>
        <begin position="1"/>
        <end position="22"/>
    </location>
</feature>
<feature type="repeat" description="ANK" evidence="1">
    <location>
        <begin position="81"/>
        <end position="113"/>
    </location>
</feature>
<dbReference type="InterPro" id="IPR002110">
    <property type="entry name" value="Ankyrin_rpt"/>
</dbReference>
<dbReference type="EMBL" id="JABFAI010000022">
    <property type="protein sequence ID" value="KAF4960442.1"/>
    <property type="molecule type" value="Genomic_DNA"/>
</dbReference>
<proteinExistence type="predicted"/>
<reference evidence="3" key="1">
    <citation type="journal article" date="2020" name="BMC Genomics">
        <title>Correction to: Identification and distribution of gene clusters required for synthesis of sphingolipid metabolism inhibitors in diverse species of the filamentous fungus Fusarium.</title>
        <authorList>
            <person name="Kim H.S."/>
            <person name="Lohmar J.M."/>
            <person name="Busman M."/>
            <person name="Brown D.W."/>
            <person name="Naumann T.A."/>
            <person name="Divon H.H."/>
            <person name="Lysoe E."/>
            <person name="Uhlig S."/>
            <person name="Proctor R.H."/>
        </authorList>
    </citation>
    <scope>NUCLEOTIDE SEQUENCE</scope>
    <source>
        <strain evidence="3">NRRL 45417</strain>
    </source>
</reference>
<dbReference type="PANTHER" id="PTHR22677:SF4">
    <property type="entry name" value="USHER SYNDROME TYPE-1G PROTEIN-LIKE PROTEIN"/>
    <property type="match status" value="1"/>
</dbReference>
<comment type="caution">
    <text evidence="3">The sequence shown here is derived from an EMBL/GenBank/DDBJ whole genome shotgun (WGS) entry which is preliminary data.</text>
</comment>
<feature type="repeat" description="ANK" evidence="1">
    <location>
        <begin position="48"/>
        <end position="80"/>
    </location>
</feature>
<organism evidence="3 4">
    <name type="scientific">Fusarium gaditjirri</name>
    <dbReference type="NCBI Taxonomy" id="282569"/>
    <lineage>
        <taxon>Eukaryota</taxon>
        <taxon>Fungi</taxon>
        <taxon>Dikarya</taxon>
        <taxon>Ascomycota</taxon>
        <taxon>Pezizomycotina</taxon>
        <taxon>Sordariomycetes</taxon>
        <taxon>Hypocreomycetidae</taxon>
        <taxon>Hypocreales</taxon>
        <taxon>Nectriaceae</taxon>
        <taxon>Fusarium</taxon>
        <taxon>Fusarium nisikadoi species complex</taxon>
    </lineage>
</organism>
<dbReference type="Proteomes" id="UP000604273">
    <property type="component" value="Unassembled WGS sequence"/>
</dbReference>
<protein>
    <recommendedName>
        <fullName evidence="5">Ankyrin repeat domain-containing protein</fullName>
    </recommendedName>
</protein>
<keyword evidence="1" id="KW-0040">ANK repeat</keyword>
<evidence type="ECO:0000256" key="2">
    <source>
        <dbReference type="SAM" id="MobiDB-lite"/>
    </source>
</evidence>
<accession>A0A8H4TM83</accession>
<sequence>MSNWHDKMEDDRARVKDEANRTTDRAFDAAEARIDGLGSGDLNVLDSAGEFPLYGAASGGRYDEARRMLERGANASMRTRYGWTALHWAAANGHLNVVKLLLSYHADVNAVSDTGKRPLHMANTYEIKLALLMAGATY</sequence>
<dbReference type="InterPro" id="IPR039323">
    <property type="entry name" value="ANKRD_45/46/60"/>
</dbReference>
<dbReference type="SUPFAM" id="SSF48403">
    <property type="entry name" value="Ankyrin repeat"/>
    <property type="match status" value="1"/>
</dbReference>
<evidence type="ECO:0000256" key="1">
    <source>
        <dbReference type="PROSITE-ProRule" id="PRU00023"/>
    </source>
</evidence>
<gene>
    <name evidence="3" type="ORF">FGADI_932</name>
</gene>
<dbReference type="PANTHER" id="PTHR22677">
    <property type="entry name" value="ANKYRIN REPEAT DOMAIN-CONTAINING PROTEIN 60"/>
    <property type="match status" value="1"/>
</dbReference>